<feature type="domain" description="OmpR/PhoB-type" evidence="9">
    <location>
        <begin position="146"/>
        <end position="245"/>
    </location>
</feature>
<keyword evidence="1 6" id="KW-0597">Phosphoprotein</keyword>
<evidence type="ECO:0000256" key="4">
    <source>
        <dbReference type="ARBA" id="ARBA00023125"/>
    </source>
</evidence>
<dbReference type="Pfam" id="PF00072">
    <property type="entry name" value="Response_reg"/>
    <property type="match status" value="1"/>
</dbReference>
<dbReference type="FunFam" id="1.10.10.10:FF:000018">
    <property type="entry name" value="DNA-binding response regulator ResD"/>
    <property type="match status" value="1"/>
</dbReference>
<dbReference type="CDD" id="cd00383">
    <property type="entry name" value="trans_reg_C"/>
    <property type="match status" value="1"/>
</dbReference>
<dbReference type="Proteomes" id="UP000195331">
    <property type="component" value="Chromosome"/>
</dbReference>
<dbReference type="GO" id="GO:0000156">
    <property type="term" value="F:phosphorelay response regulator activity"/>
    <property type="evidence" value="ECO:0007669"/>
    <property type="project" value="TreeGrafter"/>
</dbReference>
<dbReference type="OrthoDB" id="9790442at2"/>
<dbReference type="Gene3D" id="6.10.250.690">
    <property type="match status" value="1"/>
</dbReference>
<organism evidence="10 11">
    <name type="scientific">Mycobacterium dioxanotrophicus</name>
    <dbReference type="NCBI Taxonomy" id="482462"/>
    <lineage>
        <taxon>Bacteria</taxon>
        <taxon>Bacillati</taxon>
        <taxon>Actinomycetota</taxon>
        <taxon>Actinomycetes</taxon>
        <taxon>Mycobacteriales</taxon>
        <taxon>Mycobacteriaceae</taxon>
        <taxon>Mycobacterium</taxon>
    </lineage>
</organism>
<dbReference type="EMBL" id="CP020809">
    <property type="protein sequence ID" value="ART70642.1"/>
    <property type="molecule type" value="Genomic_DNA"/>
</dbReference>
<dbReference type="CDD" id="cd17574">
    <property type="entry name" value="REC_OmpR"/>
    <property type="match status" value="1"/>
</dbReference>
<dbReference type="PANTHER" id="PTHR48111:SF4">
    <property type="entry name" value="DNA-BINDING DUAL TRANSCRIPTIONAL REGULATOR OMPR"/>
    <property type="match status" value="1"/>
</dbReference>
<dbReference type="Gene3D" id="3.40.50.2300">
    <property type="match status" value="1"/>
</dbReference>
<dbReference type="RefSeq" id="WP_087078084.1">
    <property type="nucleotide sequence ID" value="NZ_CP020809.1"/>
</dbReference>
<evidence type="ECO:0000259" key="9">
    <source>
        <dbReference type="PROSITE" id="PS51755"/>
    </source>
</evidence>
<dbReference type="GO" id="GO:0006355">
    <property type="term" value="P:regulation of DNA-templated transcription"/>
    <property type="evidence" value="ECO:0007669"/>
    <property type="project" value="InterPro"/>
</dbReference>
<dbReference type="FunFam" id="3.40.50.2300:FF:000001">
    <property type="entry name" value="DNA-binding response regulator PhoB"/>
    <property type="match status" value="1"/>
</dbReference>
<name>A0A1Y0C692_9MYCO</name>
<evidence type="ECO:0000259" key="8">
    <source>
        <dbReference type="PROSITE" id="PS50110"/>
    </source>
</evidence>
<evidence type="ECO:0000256" key="6">
    <source>
        <dbReference type="PROSITE-ProRule" id="PRU00169"/>
    </source>
</evidence>
<feature type="DNA-binding region" description="OmpR/PhoB-type" evidence="7">
    <location>
        <begin position="146"/>
        <end position="245"/>
    </location>
</feature>
<dbReference type="InterPro" id="IPR001867">
    <property type="entry name" value="OmpR/PhoB-type_DNA-bd"/>
</dbReference>
<dbReference type="InterPro" id="IPR011006">
    <property type="entry name" value="CheY-like_superfamily"/>
</dbReference>
<dbReference type="AlphaFoldDB" id="A0A1Y0C692"/>
<keyword evidence="3" id="KW-0805">Transcription regulation</keyword>
<evidence type="ECO:0000313" key="11">
    <source>
        <dbReference type="Proteomes" id="UP000195331"/>
    </source>
</evidence>
<dbReference type="InterPro" id="IPR016032">
    <property type="entry name" value="Sig_transdc_resp-reg_C-effctor"/>
</dbReference>
<dbReference type="Gene3D" id="1.10.10.10">
    <property type="entry name" value="Winged helix-like DNA-binding domain superfamily/Winged helix DNA-binding domain"/>
    <property type="match status" value="1"/>
</dbReference>
<dbReference type="InterPro" id="IPR001789">
    <property type="entry name" value="Sig_transdc_resp-reg_receiver"/>
</dbReference>
<sequence length="247" mass="26701">MTDAPRAAAEGSQYRALVVDDETALADVVASYLVREQFSAHIAHTGPDGLELARTVDPDVVILDLGLPGMDGLEVCRQIRTFSDAYVVILTARDTEIDTILGLTVGADDYVTKPFSPRELVARIRAMLRRPRIAADPAPVGASARPAPLQIGALRIDVAARQVSLAGQPIALTRMEFDILATLAARPGLVLSRRQLLELVHDGPWIGNDHLVDVHIGHVRRKLGEDPGARRYVVTVRGVGYRIGNGQ</sequence>
<dbReference type="Pfam" id="PF00486">
    <property type="entry name" value="Trans_reg_C"/>
    <property type="match status" value="1"/>
</dbReference>
<dbReference type="PROSITE" id="PS51755">
    <property type="entry name" value="OMPR_PHOB"/>
    <property type="match status" value="1"/>
</dbReference>
<protein>
    <submittedName>
        <fullName evidence="10">DNA-binding response regulator</fullName>
    </submittedName>
</protein>
<dbReference type="PROSITE" id="PS50110">
    <property type="entry name" value="RESPONSE_REGULATORY"/>
    <property type="match status" value="1"/>
</dbReference>
<dbReference type="GO" id="GO:0032993">
    <property type="term" value="C:protein-DNA complex"/>
    <property type="evidence" value="ECO:0007669"/>
    <property type="project" value="TreeGrafter"/>
</dbReference>
<dbReference type="SUPFAM" id="SSF52172">
    <property type="entry name" value="CheY-like"/>
    <property type="match status" value="1"/>
</dbReference>
<evidence type="ECO:0000256" key="3">
    <source>
        <dbReference type="ARBA" id="ARBA00023015"/>
    </source>
</evidence>
<evidence type="ECO:0000256" key="1">
    <source>
        <dbReference type="ARBA" id="ARBA00022553"/>
    </source>
</evidence>
<keyword evidence="5" id="KW-0804">Transcription</keyword>
<accession>A0A1Y0C692</accession>
<keyword evidence="11" id="KW-1185">Reference proteome</keyword>
<dbReference type="GO" id="GO:0000976">
    <property type="term" value="F:transcription cis-regulatory region binding"/>
    <property type="evidence" value="ECO:0007669"/>
    <property type="project" value="TreeGrafter"/>
</dbReference>
<feature type="domain" description="Response regulatory" evidence="8">
    <location>
        <begin position="15"/>
        <end position="128"/>
    </location>
</feature>
<dbReference type="KEGG" id="mdx:BTO20_20750"/>
<gene>
    <name evidence="10" type="ORF">BTO20_20750</name>
</gene>
<evidence type="ECO:0000256" key="5">
    <source>
        <dbReference type="ARBA" id="ARBA00023163"/>
    </source>
</evidence>
<reference evidence="10 11" key="1">
    <citation type="submission" date="2017-04" db="EMBL/GenBank/DDBJ databases">
        <title>Whole Genome Sequence of 1,4-Dioxane Degrading Bacterium Mycobacterium dioxanotrophicus PH-06.</title>
        <authorList>
            <person name="He Y."/>
        </authorList>
    </citation>
    <scope>NUCLEOTIDE SEQUENCE [LARGE SCALE GENOMIC DNA]</scope>
    <source>
        <strain evidence="10 11">PH-06</strain>
    </source>
</reference>
<dbReference type="InterPro" id="IPR039420">
    <property type="entry name" value="WalR-like"/>
</dbReference>
<feature type="modified residue" description="4-aspartylphosphate" evidence="6">
    <location>
        <position position="64"/>
    </location>
</feature>
<dbReference type="SMART" id="SM00448">
    <property type="entry name" value="REC"/>
    <property type="match status" value="1"/>
</dbReference>
<evidence type="ECO:0000256" key="2">
    <source>
        <dbReference type="ARBA" id="ARBA00023012"/>
    </source>
</evidence>
<dbReference type="InterPro" id="IPR036388">
    <property type="entry name" value="WH-like_DNA-bd_sf"/>
</dbReference>
<evidence type="ECO:0000256" key="7">
    <source>
        <dbReference type="PROSITE-ProRule" id="PRU01091"/>
    </source>
</evidence>
<proteinExistence type="predicted"/>
<keyword evidence="2" id="KW-0902">Two-component regulatory system</keyword>
<dbReference type="GO" id="GO:0005829">
    <property type="term" value="C:cytosol"/>
    <property type="evidence" value="ECO:0007669"/>
    <property type="project" value="TreeGrafter"/>
</dbReference>
<dbReference type="SMART" id="SM00862">
    <property type="entry name" value="Trans_reg_C"/>
    <property type="match status" value="1"/>
</dbReference>
<keyword evidence="4 7" id="KW-0238">DNA-binding</keyword>
<dbReference type="SUPFAM" id="SSF46894">
    <property type="entry name" value="C-terminal effector domain of the bipartite response regulators"/>
    <property type="match status" value="1"/>
</dbReference>
<dbReference type="PANTHER" id="PTHR48111">
    <property type="entry name" value="REGULATOR OF RPOS"/>
    <property type="match status" value="1"/>
</dbReference>
<evidence type="ECO:0000313" key="10">
    <source>
        <dbReference type="EMBL" id="ART70642.1"/>
    </source>
</evidence>